<protein>
    <submittedName>
        <fullName evidence="1">Uncharacterized protein</fullName>
    </submittedName>
</protein>
<name>A0AB33K3A9_9ACTN</name>
<geneLocation type="plasmid" evidence="1">
    <name>pCMC57_01</name>
</geneLocation>
<organism evidence="1">
    <name type="scientific">Kitasatospora sp. CMC57</name>
    <dbReference type="NCBI Taxonomy" id="3231513"/>
    <lineage>
        <taxon>Bacteria</taxon>
        <taxon>Bacillati</taxon>
        <taxon>Actinomycetota</taxon>
        <taxon>Actinomycetes</taxon>
        <taxon>Kitasatosporales</taxon>
        <taxon>Streptomycetaceae</taxon>
        <taxon>Kitasatospora</taxon>
    </lineage>
</organism>
<dbReference type="AlphaFoldDB" id="A0AB33K3A9"/>
<keyword evidence="1" id="KW-0614">Plasmid</keyword>
<reference evidence="1" key="1">
    <citation type="submission" date="2024-07" db="EMBL/GenBank/DDBJ databases">
        <title>Complete genome sequences of cellulolytic bacteria, Kitasatospora sp. CMC57 and Streptomyces sp. CMC78, isolated from Japanese agricultural soil.</title>
        <authorList>
            <person name="Hashimoto T."/>
            <person name="Ito M."/>
            <person name="Iwamoto M."/>
            <person name="Fukahori D."/>
            <person name="Shoda T."/>
            <person name="Sakoda M."/>
            <person name="Morohoshi T."/>
            <person name="Mitsuboshi M."/>
            <person name="Nishizawa T."/>
        </authorList>
    </citation>
    <scope>NUCLEOTIDE SEQUENCE</scope>
    <source>
        <strain evidence="1">CMC57</strain>
        <plasmid evidence="1">pCMC57_01</plasmid>
    </source>
</reference>
<evidence type="ECO:0000313" key="1">
    <source>
        <dbReference type="EMBL" id="BFP50082.1"/>
    </source>
</evidence>
<proteinExistence type="predicted"/>
<dbReference type="EMBL" id="AP035882">
    <property type="protein sequence ID" value="BFP50082.1"/>
    <property type="molecule type" value="Genomic_DNA"/>
</dbReference>
<dbReference type="KEGG" id="kic:KCMC57_64500"/>
<sequence>MSAEIGAVLEEHHPVRSVNGVAGPLCGACGVGSVWPCWHVHQVATVQETGCGWVFTLAGTRSP</sequence>
<accession>A0AB33K3A9</accession>
<gene>
    <name evidence="1" type="ORF">KCMC57_64500</name>
</gene>